<evidence type="ECO:0000256" key="3">
    <source>
        <dbReference type="ARBA" id="ARBA00022989"/>
    </source>
</evidence>
<feature type="transmembrane region" description="Helical" evidence="5">
    <location>
        <begin position="294"/>
        <end position="313"/>
    </location>
</feature>
<organism evidence="7 8">
    <name type="scientific">Frankliniella occidentalis</name>
    <name type="common">Western flower thrips</name>
    <name type="synonym">Euthrips occidentalis</name>
    <dbReference type="NCBI Taxonomy" id="133901"/>
    <lineage>
        <taxon>Eukaryota</taxon>
        <taxon>Metazoa</taxon>
        <taxon>Ecdysozoa</taxon>
        <taxon>Arthropoda</taxon>
        <taxon>Hexapoda</taxon>
        <taxon>Insecta</taxon>
        <taxon>Pterygota</taxon>
        <taxon>Neoptera</taxon>
        <taxon>Paraneoptera</taxon>
        <taxon>Thysanoptera</taxon>
        <taxon>Terebrantia</taxon>
        <taxon>Thripoidea</taxon>
        <taxon>Thripidae</taxon>
        <taxon>Frankliniella</taxon>
    </lineage>
</organism>
<protein>
    <submittedName>
        <fullName evidence="8">GDP-fucose transporter 1</fullName>
    </submittedName>
</protein>
<reference evidence="8" key="1">
    <citation type="submission" date="2025-08" db="UniProtKB">
        <authorList>
            <consortium name="RefSeq"/>
        </authorList>
    </citation>
    <scope>IDENTIFICATION</scope>
    <source>
        <tissue evidence="8">Whole organism</tissue>
    </source>
</reference>
<dbReference type="InterPro" id="IPR004853">
    <property type="entry name" value="Sugar_P_trans_dom"/>
</dbReference>
<dbReference type="InterPro" id="IPR037185">
    <property type="entry name" value="EmrE-like"/>
</dbReference>
<evidence type="ECO:0000313" key="8">
    <source>
        <dbReference type="RefSeq" id="XP_026275997.1"/>
    </source>
</evidence>
<dbReference type="Pfam" id="PF03151">
    <property type="entry name" value="TPT"/>
    <property type="match status" value="1"/>
</dbReference>
<dbReference type="CTD" id="40981"/>
<accession>A0A6J1S4Q3</accession>
<evidence type="ECO:0000256" key="2">
    <source>
        <dbReference type="ARBA" id="ARBA00022692"/>
    </source>
</evidence>
<comment type="subcellular location">
    <subcellularLocation>
        <location evidence="1">Membrane</location>
        <topology evidence="1">Multi-pass membrane protein</topology>
    </subcellularLocation>
</comment>
<feature type="transmembrane region" description="Helical" evidence="5">
    <location>
        <begin position="165"/>
        <end position="188"/>
    </location>
</feature>
<dbReference type="OrthoDB" id="5547497at2759"/>
<dbReference type="GO" id="GO:0016020">
    <property type="term" value="C:membrane"/>
    <property type="evidence" value="ECO:0007669"/>
    <property type="project" value="UniProtKB-SubCell"/>
</dbReference>
<evidence type="ECO:0000256" key="1">
    <source>
        <dbReference type="ARBA" id="ARBA00004141"/>
    </source>
</evidence>
<dbReference type="AlphaFoldDB" id="A0A6J1S4Q3"/>
<dbReference type="Proteomes" id="UP000504606">
    <property type="component" value="Unplaced"/>
</dbReference>
<dbReference type="SUPFAM" id="SSF103481">
    <property type="entry name" value="Multidrug resistance efflux transporter EmrE"/>
    <property type="match status" value="1"/>
</dbReference>
<sequence>MTSDTLCAKYVQVAVVVVGYWFVSIVTVFVNKTLFSSDKIDLDAPLFVTWYQCVTSTVICLALKLLASSFPRNFSFPAGTPLDRAVFKKVFPLSVIFATMIVFNNLCLKYVDVAFYYIGRSLTTVFNVILSYLFLGQKTSFPAIGCCLVIISGFWLGIDQESLAGSLSVTGTLFGLLGSIALPLYSIHMKNVLPAVNQEIWLLSYYNNAYTSILLIPLMILNHEVPVVLNYHGLFSVYFWVLMTIGGVCGFAIGFFTGLQIKVTSPLTHNISGTAKACFQTVIATQWYAEAKSALWWVSNLTVLGGSMCYTYVKQQEMKRDFTSLGPNKV</sequence>
<feature type="transmembrane region" description="Helical" evidence="5">
    <location>
        <begin position="115"/>
        <end position="135"/>
    </location>
</feature>
<dbReference type="GeneID" id="113204855"/>
<feature type="transmembrane region" description="Helical" evidence="5">
    <location>
        <begin position="47"/>
        <end position="70"/>
    </location>
</feature>
<feature type="transmembrane region" description="Helical" evidence="5">
    <location>
        <begin position="90"/>
        <end position="108"/>
    </location>
</feature>
<dbReference type="InterPro" id="IPR050186">
    <property type="entry name" value="TPT_transporter"/>
</dbReference>
<feature type="transmembrane region" description="Helical" evidence="5">
    <location>
        <begin position="200"/>
        <end position="221"/>
    </location>
</feature>
<feature type="transmembrane region" description="Helical" evidence="5">
    <location>
        <begin position="141"/>
        <end position="158"/>
    </location>
</feature>
<dbReference type="KEGG" id="foc:113204855"/>
<feature type="transmembrane region" description="Helical" evidence="5">
    <location>
        <begin position="233"/>
        <end position="256"/>
    </location>
</feature>
<feature type="transmembrane region" description="Helical" evidence="5">
    <location>
        <begin position="12"/>
        <end position="35"/>
    </location>
</feature>
<evidence type="ECO:0000256" key="5">
    <source>
        <dbReference type="SAM" id="Phobius"/>
    </source>
</evidence>
<evidence type="ECO:0000259" key="6">
    <source>
        <dbReference type="Pfam" id="PF03151"/>
    </source>
</evidence>
<dbReference type="PANTHER" id="PTHR11132">
    <property type="entry name" value="SOLUTE CARRIER FAMILY 35"/>
    <property type="match status" value="1"/>
</dbReference>
<keyword evidence="2 5" id="KW-0812">Transmembrane</keyword>
<gene>
    <name evidence="8" type="primary">LOC113204855</name>
</gene>
<evidence type="ECO:0000256" key="4">
    <source>
        <dbReference type="ARBA" id="ARBA00023136"/>
    </source>
</evidence>
<keyword evidence="7" id="KW-1185">Reference proteome</keyword>
<keyword evidence="4 5" id="KW-0472">Membrane</keyword>
<dbReference type="RefSeq" id="XP_026275997.1">
    <property type="nucleotide sequence ID" value="XM_026420212.2"/>
</dbReference>
<evidence type="ECO:0000313" key="7">
    <source>
        <dbReference type="Proteomes" id="UP000504606"/>
    </source>
</evidence>
<proteinExistence type="predicted"/>
<keyword evidence="3 5" id="KW-1133">Transmembrane helix</keyword>
<name>A0A6J1S4Q3_FRAOC</name>
<feature type="domain" description="Sugar phosphate transporter" evidence="6">
    <location>
        <begin position="12"/>
        <end position="310"/>
    </location>
</feature>